<reference evidence="1" key="1">
    <citation type="submission" date="2011-07" db="EMBL/GenBank/DDBJ databases">
        <title>The Genome Sequence of Exophiala (Wangiella) dermatitidis NIH/UT8656.</title>
        <authorList>
            <consortium name="The Broad Institute Genome Sequencing Platform"/>
            <person name="Cuomo C."/>
            <person name="Wang Z."/>
            <person name="Hunicke-Smith S."/>
            <person name="Szanislo P.J."/>
            <person name="Earl A."/>
            <person name="Young S.K."/>
            <person name="Zeng Q."/>
            <person name="Gargeya S."/>
            <person name="Fitzgerald M."/>
            <person name="Haas B."/>
            <person name="Abouelleil A."/>
            <person name="Alvarado L."/>
            <person name="Arachchi H.M."/>
            <person name="Berlin A."/>
            <person name="Brown A."/>
            <person name="Chapman S.B."/>
            <person name="Chen Z."/>
            <person name="Dunbar C."/>
            <person name="Freedman E."/>
            <person name="Gearin G."/>
            <person name="Gellesch M."/>
            <person name="Goldberg J."/>
            <person name="Griggs A."/>
            <person name="Gujja S."/>
            <person name="Heiman D."/>
            <person name="Howarth C."/>
            <person name="Larson L."/>
            <person name="Lui A."/>
            <person name="MacDonald P.J.P."/>
            <person name="Montmayeur A."/>
            <person name="Murphy C."/>
            <person name="Neiman D."/>
            <person name="Pearson M."/>
            <person name="Priest M."/>
            <person name="Roberts A."/>
            <person name="Saif S."/>
            <person name="Shea T."/>
            <person name="Shenoy N."/>
            <person name="Sisk P."/>
            <person name="Stolte C."/>
            <person name="Sykes S."/>
            <person name="Wortman J."/>
            <person name="Nusbaum C."/>
            <person name="Birren B."/>
        </authorList>
    </citation>
    <scope>NUCLEOTIDE SEQUENCE</scope>
    <source>
        <strain evidence="1">NIH/UT8656</strain>
    </source>
</reference>
<evidence type="ECO:0000313" key="2">
    <source>
        <dbReference type="Proteomes" id="UP000007304"/>
    </source>
</evidence>
<keyword evidence="2" id="KW-1185">Reference proteome</keyword>
<dbReference type="EMBL" id="JH226133">
    <property type="protein sequence ID" value="EHY56997.1"/>
    <property type="molecule type" value="Genomic_DNA"/>
</dbReference>
<gene>
    <name evidence="1" type="ORF">HMPREF1120_05053</name>
</gene>
<dbReference type="AlphaFoldDB" id="H6BZD4"/>
<dbReference type="Proteomes" id="UP000007304">
    <property type="component" value="Unassembled WGS sequence"/>
</dbReference>
<name>H6BZD4_EXODN</name>
<organism evidence="1 2">
    <name type="scientific">Exophiala dermatitidis (strain ATCC 34100 / CBS 525.76 / NIH/UT8656)</name>
    <name type="common">Black yeast</name>
    <name type="synonym">Wangiella dermatitidis</name>
    <dbReference type="NCBI Taxonomy" id="858893"/>
    <lineage>
        <taxon>Eukaryota</taxon>
        <taxon>Fungi</taxon>
        <taxon>Dikarya</taxon>
        <taxon>Ascomycota</taxon>
        <taxon>Pezizomycotina</taxon>
        <taxon>Eurotiomycetes</taxon>
        <taxon>Chaetothyriomycetidae</taxon>
        <taxon>Chaetothyriales</taxon>
        <taxon>Herpotrichiellaceae</taxon>
        <taxon>Exophiala</taxon>
    </lineage>
</organism>
<accession>H6BZD4</accession>
<protein>
    <submittedName>
        <fullName evidence="1">Uncharacterized protein</fullName>
    </submittedName>
</protein>
<dbReference type="VEuPathDB" id="FungiDB:HMPREF1120_05053"/>
<sequence length="131" mass="15033">MSIHLRVRTSTQSLTRMYSFLAVQTIALHYQSQPWVRGSELCANRPLPHSCSVRGTPLLNQAMRRRRRDLLLALMTLPSRFDNGCRTPRHCAWKIRLLQPKLPPCRGLMSGASWRGLDEGGKGRSCLQRRH</sequence>
<dbReference type="RefSeq" id="XP_009157458.1">
    <property type="nucleotide sequence ID" value="XM_009159210.1"/>
</dbReference>
<evidence type="ECO:0000313" key="1">
    <source>
        <dbReference type="EMBL" id="EHY56997.1"/>
    </source>
</evidence>
<dbReference type="HOGENOM" id="CLU_1927599_0_0_1"/>
<dbReference type="InParanoid" id="H6BZD4"/>
<proteinExistence type="predicted"/>
<dbReference type="GeneID" id="20309692"/>